<accession>A0A8D6XQX7</accession>
<reference evidence="1 2" key="1">
    <citation type="submission" date="2020-06" db="EMBL/GenBank/DDBJ databases">
        <authorList>
            <person name="Chuat V."/>
        </authorList>
    </citation>
    <scope>NUCLEOTIDE SEQUENCE [LARGE SCALE GENOMIC DNA]</scope>
    <source>
        <strain evidence="1">STH_CIRM_336</strain>
    </source>
</reference>
<dbReference type="Proteomes" id="UP000509833">
    <property type="component" value="Chromosome"/>
</dbReference>
<sequence length="121" mass="14049">MIDRSYLPFQSARDHQDRGMMKWMGFFLSEHTTSLDEEKHKVIFSEELNLLDKLTLISQLYAGQLKGQFIVKADKQKVTYQGQVTELSKDEIVVKSRDKYHLIEVKHILAIHLVEGGVDDE</sequence>
<evidence type="ECO:0008006" key="3">
    <source>
        <dbReference type="Google" id="ProtNLM"/>
    </source>
</evidence>
<dbReference type="AlphaFoldDB" id="A0A8D6XQX7"/>
<evidence type="ECO:0000313" key="1">
    <source>
        <dbReference type="EMBL" id="CAD0137073.1"/>
    </source>
</evidence>
<name>A0A8D6XQX7_STRTR</name>
<gene>
    <name evidence="1" type="ORF">STHERMO_0782</name>
</gene>
<organism evidence="1 2">
    <name type="scientific">Streptococcus thermophilus</name>
    <dbReference type="NCBI Taxonomy" id="1308"/>
    <lineage>
        <taxon>Bacteria</taxon>
        <taxon>Bacillati</taxon>
        <taxon>Bacillota</taxon>
        <taxon>Bacilli</taxon>
        <taxon>Lactobacillales</taxon>
        <taxon>Streptococcaceae</taxon>
        <taxon>Streptococcus</taxon>
    </lineage>
</organism>
<protein>
    <recommendedName>
        <fullName evidence="3">YolD-like protein</fullName>
    </recommendedName>
</protein>
<dbReference type="EMBL" id="LR822017">
    <property type="protein sequence ID" value="CAD0137073.1"/>
    <property type="molecule type" value="Genomic_DNA"/>
</dbReference>
<evidence type="ECO:0000313" key="2">
    <source>
        <dbReference type="Proteomes" id="UP000509833"/>
    </source>
</evidence>
<dbReference type="RefSeq" id="WP_100273720.1">
    <property type="nucleotide sequence ID" value="NZ_JAHRBG010000018.1"/>
</dbReference>
<proteinExistence type="predicted"/>